<dbReference type="InterPro" id="IPR030381">
    <property type="entry name" value="G_DYNAMIN_dom"/>
</dbReference>
<dbReference type="Proteomes" id="UP001144673">
    <property type="component" value="Chromosome 4"/>
</dbReference>
<dbReference type="InterPro" id="IPR000375">
    <property type="entry name" value="Dynamin_stalk"/>
</dbReference>
<dbReference type="InterPro" id="IPR045063">
    <property type="entry name" value="Dynamin_N"/>
</dbReference>
<keyword evidence="2" id="KW-0342">GTP-binding</keyword>
<dbReference type="RefSeq" id="XP_056053189.1">
    <property type="nucleotide sequence ID" value="XM_056201437.1"/>
</dbReference>
<dbReference type="PROSITE" id="PS51388">
    <property type="entry name" value="GED"/>
    <property type="match status" value="1"/>
</dbReference>
<dbReference type="Pfam" id="PF01031">
    <property type="entry name" value="Dynamin_M"/>
    <property type="match status" value="1"/>
</dbReference>
<proteinExistence type="predicted"/>
<name>A0A9W8ULW8_AKAMU</name>
<keyword evidence="7" id="KW-1185">Reference proteome</keyword>
<dbReference type="EMBL" id="JAJHUN010000009">
    <property type="protein sequence ID" value="KAJ4151475.1"/>
    <property type="molecule type" value="Genomic_DNA"/>
</dbReference>
<dbReference type="PANTHER" id="PTHR11566:SF149">
    <property type="entry name" value="GTPASE, PUTATIVE (AFU_ORTHOLOGUE AFUA_6G11890)-RELATED"/>
    <property type="match status" value="1"/>
</dbReference>
<evidence type="ECO:0000259" key="4">
    <source>
        <dbReference type="PROSITE" id="PS51388"/>
    </source>
</evidence>
<dbReference type="PROSITE" id="PS51718">
    <property type="entry name" value="G_DYNAMIN_2"/>
    <property type="match status" value="1"/>
</dbReference>
<dbReference type="AlphaFoldDB" id="A0A9W8ULW8"/>
<dbReference type="KEGG" id="amus:LMH87_012172"/>
<dbReference type="InterPro" id="IPR020850">
    <property type="entry name" value="GED_dom"/>
</dbReference>
<dbReference type="GeneID" id="80899331"/>
<dbReference type="Gene3D" id="3.40.50.300">
    <property type="entry name" value="P-loop containing nucleotide triphosphate hydrolases"/>
    <property type="match status" value="1"/>
</dbReference>
<dbReference type="GO" id="GO:0000266">
    <property type="term" value="P:mitochondrial fission"/>
    <property type="evidence" value="ECO:0007669"/>
    <property type="project" value="TreeGrafter"/>
</dbReference>
<feature type="domain" description="GED" evidence="4">
    <location>
        <begin position="625"/>
        <end position="716"/>
    </location>
</feature>
<dbReference type="InterPro" id="IPR022812">
    <property type="entry name" value="Dynamin"/>
</dbReference>
<comment type="caution">
    <text evidence="6">The sequence shown here is derived from an EMBL/GenBank/DDBJ whole genome shotgun (WGS) entry which is preliminary data.</text>
</comment>
<dbReference type="SMART" id="SM00053">
    <property type="entry name" value="DYNc"/>
    <property type="match status" value="1"/>
</dbReference>
<organism evidence="6 7">
    <name type="scientific">Akanthomyces muscarius</name>
    <name type="common">Entomopathogenic fungus</name>
    <name type="synonym">Lecanicillium muscarium</name>
    <dbReference type="NCBI Taxonomy" id="2231603"/>
    <lineage>
        <taxon>Eukaryota</taxon>
        <taxon>Fungi</taxon>
        <taxon>Dikarya</taxon>
        <taxon>Ascomycota</taxon>
        <taxon>Pezizomycotina</taxon>
        <taxon>Sordariomycetes</taxon>
        <taxon>Hypocreomycetidae</taxon>
        <taxon>Hypocreales</taxon>
        <taxon>Cordycipitaceae</taxon>
        <taxon>Akanthomyces</taxon>
    </lineage>
</organism>
<feature type="region of interest" description="Disordered" evidence="3">
    <location>
        <begin position="737"/>
        <end position="866"/>
    </location>
</feature>
<evidence type="ECO:0008006" key="8">
    <source>
        <dbReference type="Google" id="ProtNLM"/>
    </source>
</evidence>
<dbReference type="GO" id="GO:0016559">
    <property type="term" value="P:peroxisome fission"/>
    <property type="evidence" value="ECO:0007669"/>
    <property type="project" value="TreeGrafter"/>
</dbReference>
<evidence type="ECO:0000256" key="2">
    <source>
        <dbReference type="ARBA" id="ARBA00023134"/>
    </source>
</evidence>
<feature type="compositionally biased region" description="Polar residues" evidence="3">
    <location>
        <begin position="752"/>
        <end position="795"/>
    </location>
</feature>
<evidence type="ECO:0000256" key="1">
    <source>
        <dbReference type="ARBA" id="ARBA00022741"/>
    </source>
</evidence>
<dbReference type="GO" id="GO:0048312">
    <property type="term" value="P:intracellular distribution of mitochondria"/>
    <property type="evidence" value="ECO:0007669"/>
    <property type="project" value="TreeGrafter"/>
</dbReference>
<dbReference type="GO" id="GO:0005525">
    <property type="term" value="F:GTP binding"/>
    <property type="evidence" value="ECO:0007669"/>
    <property type="project" value="InterPro"/>
</dbReference>
<dbReference type="GO" id="GO:0003924">
    <property type="term" value="F:GTPase activity"/>
    <property type="evidence" value="ECO:0007669"/>
    <property type="project" value="InterPro"/>
</dbReference>
<reference evidence="6" key="1">
    <citation type="journal article" date="2023" name="Access Microbiol">
        <title>De-novo genome assembly for Akanthomyces muscarius, a biocontrol agent of insect agricultural pests.</title>
        <authorList>
            <person name="Erdos Z."/>
            <person name="Studholme D.J."/>
            <person name="Raymond B."/>
            <person name="Sharma M."/>
        </authorList>
    </citation>
    <scope>NUCLEOTIDE SEQUENCE</scope>
    <source>
        <strain evidence="6">Ve6</strain>
    </source>
</reference>
<evidence type="ECO:0000259" key="5">
    <source>
        <dbReference type="PROSITE" id="PS51718"/>
    </source>
</evidence>
<dbReference type="Pfam" id="PF00350">
    <property type="entry name" value="Dynamin_N"/>
    <property type="match status" value="1"/>
</dbReference>
<dbReference type="GO" id="GO:0005739">
    <property type="term" value="C:mitochondrion"/>
    <property type="evidence" value="ECO:0007669"/>
    <property type="project" value="TreeGrafter"/>
</dbReference>
<dbReference type="PRINTS" id="PR00195">
    <property type="entry name" value="DYNAMIN"/>
</dbReference>
<dbReference type="InterPro" id="IPR001401">
    <property type="entry name" value="Dynamin_GTPase"/>
</dbReference>
<dbReference type="GO" id="GO:0006897">
    <property type="term" value="P:endocytosis"/>
    <property type="evidence" value="ECO:0007669"/>
    <property type="project" value="TreeGrafter"/>
</dbReference>
<dbReference type="GO" id="GO:0008017">
    <property type="term" value="F:microtubule binding"/>
    <property type="evidence" value="ECO:0007669"/>
    <property type="project" value="TreeGrafter"/>
</dbReference>
<evidence type="ECO:0000313" key="6">
    <source>
        <dbReference type="EMBL" id="KAJ4151475.1"/>
    </source>
</evidence>
<feature type="domain" description="Dynamin-type G" evidence="5">
    <location>
        <begin position="36"/>
        <end position="317"/>
    </location>
</feature>
<feature type="compositionally biased region" description="Gly residues" evidence="3">
    <location>
        <begin position="837"/>
        <end position="847"/>
    </location>
</feature>
<evidence type="ECO:0000256" key="3">
    <source>
        <dbReference type="SAM" id="MobiDB-lite"/>
    </source>
</evidence>
<accession>A0A9W8ULW8</accession>
<sequence>MTVTLNTTALDELNTREAKTLHELMGELRFCGINGIVNLPQIVVVGEQNAGKSSVLEAISGVRFPVAAGLCTRFATEISFYKTEYSRINVRIRRDITSDSEVDIAFDESGAGKEDLPELIQKAKERMGISDGDKDFSKDVLCISVEGPEMVPLTLVDLPGIFVNETATQSKGGIKTVNDLVDHYMAQPKSIMLVIVEANIDIARHGALARVGNHDPKHERTLGVVTKPDLAKGQGHVEAEHIRLAQNREPKHMLRLGWHVLRNRAENGESLSDRDAIETKFLESPPWNAVNKADRGIARLREKLSYILYNHTRSCLPVVIEDIEKHLKKRQEEKAELGTERLDHKDMRTFLLTIATEFQRLLREANRGHYVDKFFGQLTSPQNRLRAELKGFQRALDFVLRSRGHRFSIARAGEDKGESKEESEVDLAPIATATFLDTHPYQFSHPKKVSRSELKQELRVLATANEERELPGTCNSELAIHLFKIQASPWRGIAQFHIRGVAKATKLFVEQLLHHVVGRNNADTTENVLLSDYVDDFFRKREELLEKKLDELLAPYIDGDSVPLEEEFEGLASQWRVERMVEQLQKLPLSDLAREVEEKQNTSKASFFLAATNIEDSPNGAFDTTERIIDMMQAYYKMSLRTFTENVTNLAIEGCLIHDLATIFTPVKVGEMSNERLEELASEPAGAQSRRAQLTTEIVALQKSLDTCRRRMPRAEPRNLFTADASTNARGSLFWSAADSPAKQSTERLEISPTTPKSDATSPTAKSLQKQSPAVSRSLSQATKSEGASISQSPSKDAKGPFPALTLSAGGFGNPDEGAVPESGEKKTSFAKSNGSGSFGSPGGGFSFGSSASNNKTGPDSPGRFEGRNLIEVCPHIEKNSYEELLFENICLATECRKMSPEELRLKCYLGRPEDVPAYWMR</sequence>
<dbReference type="CDD" id="cd08771">
    <property type="entry name" value="DLP_1"/>
    <property type="match status" value="1"/>
</dbReference>
<gene>
    <name evidence="6" type="ORF">LMH87_012172</name>
</gene>
<dbReference type="PANTHER" id="PTHR11566">
    <property type="entry name" value="DYNAMIN"/>
    <property type="match status" value="1"/>
</dbReference>
<dbReference type="SUPFAM" id="SSF52540">
    <property type="entry name" value="P-loop containing nucleoside triphosphate hydrolases"/>
    <property type="match status" value="1"/>
</dbReference>
<dbReference type="InterPro" id="IPR027417">
    <property type="entry name" value="P-loop_NTPase"/>
</dbReference>
<dbReference type="GO" id="GO:0016020">
    <property type="term" value="C:membrane"/>
    <property type="evidence" value="ECO:0007669"/>
    <property type="project" value="TreeGrafter"/>
</dbReference>
<evidence type="ECO:0000313" key="7">
    <source>
        <dbReference type="Proteomes" id="UP001144673"/>
    </source>
</evidence>
<keyword evidence="1" id="KW-0547">Nucleotide-binding</keyword>
<protein>
    <recommendedName>
        <fullName evidence="8">Dynamin family protein</fullName>
    </recommendedName>
</protein>
<dbReference type="GO" id="GO:0005874">
    <property type="term" value="C:microtubule"/>
    <property type="evidence" value="ECO:0007669"/>
    <property type="project" value="TreeGrafter"/>
</dbReference>